<name>V4TFK7_9HYPH</name>
<dbReference type="PANTHER" id="PTHR10151">
    <property type="entry name" value="ECTONUCLEOTIDE PYROPHOSPHATASE/PHOSPHODIESTERASE"/>
    <property type="match status" value="1"/>
</dbReference>
<comment type="caution">
    <text evidence="1">The sequence shown here is derived from an EMBL/GenBank/DDBJ whole genome shotgun (WGS) entry which is preliminary data.</text>
</comment>
<reference evidence="1 2" key="1">
    <citation type="journal article" date="2014" name="Genome Announc.">
        <title>Draft Genome Sequence of Lutibaculum baratangense Strain AMV1T, Isolated from a Mud Volcano in Andamans, India.</title>
        <authorList>
            <person name="Singh A."/>
            <person name="Sreenivas A."/>
            <person name="Sathyanarayana Reddy G."/>
            <person name="Pinnaka A.K."/>
            <person name="Shivaji S."/>
        </authorList>
    </citation>
    <scope>NUCLEOTIDE SEQUENCE [LARGE SCALE GENOMIC DNA]</scope>
    <source>
        <strain evidence="1 2">AMV1</strain>
    </source>
</reference>
<dbReference type="GO" id="GO:0047400">
    <property type="term" value="F:phosphonoacetate hydrolase activity"/>
    <property type="evidence" value="ECO:0007669"/>
    <property type="project" value="UniProtKB-EC"/>
</dbReference>
<dbReference type="PATRIC" id="fig|631454.5.peg.2205"/>
<proteinExistence type="predicted"/>
<dbReference type="NCBIfam" id="TIGR02335">
    <property type="entry name" value="hydr_PhnA"/>
    <property type="match status" value="1"/>
</dbReference>
<dbReference type="EC" id="3.11.1.2" evidence="1"/>
<sequence>MPAVQPRPIPADDRSLVVNGRTYRWPRRPIVVICYDGCDPAYVEAACEAGVVPHLEAMIETGFAVEALAAMPTFTNPNNVSIVCGAPPSVHGISGNYYLDAETGREVMMLDDAGMIAPTVLAAFSKAGARVAAVTAKDKLLRALAKDLDGISFSAERADAATMAENGIEDATRLVGRPSPEQYQPDLSLFVLDAGVRLLEEGPVDLLYLSLSDLVQHSHAPGAEAANRFMAEVDRRVGRLIGLGATVGIVADHGMSDMARQDGSPNVVYLGDALDARFGRDRTRVICPITDPFVRHHGALGGFVRVHLLAPDLAPDAVQAAISAIDGVALVLPRDEACARFELPPEREADFVVIAEPGVALGARAENHDIGQLAGTRLRSHGGLEEQRVPFILSRPLNAAYQARTGGTLRNFDIFDVAINGTD</sequence>
<dbReference type="Gene3D" id="3.40.720.10">
    <property type="entry name" value="Alkaline Phosphatase, subunit A"/>
    <property type="match status" value="1"/>
</dbReference>
<gene>
    <name evidence="1" type="ORF">N177_2236</name>
</gene>
<dbReference type="AlphaFoldDB" id="V4TFK7"/>
<dbReference type="InterPro" id="IPR002591">
    <property type="entry name" value="Phosphodiest/P_Trfase"/>
</dbReference>
<dbReference type="eggNOG" id="COG1524">
    <property type="taxonomic scope" value="Bacteria"/>
</dbReference>
<dbReference type="Pfam" id="PF01663">
    <property type="entry name" value="Phosphodiest"/>
    <property type="match status" value="1"/>
</dbReference>
<dbReference type="SUPFAM" id="SSF53649">
    <property type="entry name" value="Alkaline phosphatase-like"/>
    <property type="match status" value="1"/>
</dbReference>
<dbReference type="RefSeq" id="WP_023432366.1">
    <property type="nucleotide sequence ID" value="NZ_AWXZ01000029.1"/>
</dbReference>
<organism evidence="1 2">
    <name type="scientific">Lutibaculum baratangense AMV1</name>
    <dbReference type="NCBI Taxonomy" id="631454"/>
    <lineage>
        <taxon>Bacteria</taxon>
        <taxon>Pseudomonadati</taxon>
        <taxon>Pseudomonadota</taxon>
        <taxon>Alphaproteobacteria</taxon>
        <taxon>Hyphomicrobiales</taxon>
        <taxon>Tepidamorphaceae</taxon>
        <taxon>Lutibaculum</taxon>
    </lineage>
</organism>
<dbReference type="InterPro" id="IPR017850">
    <property type="entry name" value="Alkaline_phosphatase_core_sf"/>
</dbReference>
<dbReference type="Gene3D" id="3.30.1360.110">
    <property type="entry name" value="Domain 2, Phosphonoacetate Hydrolase"/>
    <property type="match status" value="1"/>
</dbReference>
<evidence type="ECO:0000313" key="1">
    <source>
        <dbReference type="EMBL" id="ESR24913.1"/>
    </source>
</evidence>
<dbReference type="Proteomes" id="UP000017819">
    <property type="component" value="Unassembled WGS sequence"/>
</dbReference>
<keyword evidence="1" id="KW-0378">Hydrolase</keyword>
<evidence type="ECO:0000313" key="2">
    <source>
        <dbReference type="Proteomes" id="UP000017819"/>
    </source>
</evidence>
<dbReference type="EMBL" id="AWXZ01000029">
    <property type="protein sequence ID" value="ESR24913.1"/>
    <property type="molecule type" value="Genomic_DNA"/>
</dbReference>
<protein>
    <submittedName>
        <fullName evidence="1">Phosphonoacetate hydrolase</fullName>
        <ecNumber evidence="1">3.11.1.2</ecNumber>
    </submittedName>
</protein>
<dbReference type="InterPro" id="IPR023116">
    <property type="entry name" value="Phosphonoacetate_hydro_insert"/>
</dbReference>
<dbReference type="STRING" id="631454.N177_2236"/>
<accession>V4TFK7</accession>
<dbReference type="PANTHER" id="PTHR10151:SF120">
    <property type="entry name" value="BIS(5'-ADENOSYL)-TRIPHOSPHATASE"/>
    <property type="match status" value="1"/>
</dbReference>
<dbReference type="OrthoDB" id="3590172at2"/>
<dbReference type="InterPro" id="IPR012710">
    <property type="entry name" value="Phosphonoacetate_hydro"/>
</dbReference>
<keyword evidence="2" id="KW-1185">Reference proteome</keyword>